<evidence type="ECO:0000256" key="6">
    <source>
        <dbReference type="ARBA" id="ARBA00032976"/>
    </source>
</evidence>
<dbReference type="InterPro" id="IPR011330">
    <property type="entry name" value="Glyco_hydro/deAcase_b/a-brl"/>
</dbReference>
<comment type="function">
    <text evidence="1">Is involved in generating a small heat-stable compound (Nod), an acylated oligomer of N-acetylglucosamine, that stimulates mitosis in various plant protoplasts.</text>
</comment>
<accession>A0ABT0H1L5</accession>
<comment type="subcellular location">
    <subcellularLocation>
        <location evidence="2">Secreted</location>
    </subcellularLocation>
</comment>
<keyword evidence="9" id="KW-1185">Reference proteome</keyword>
<comment type="caution">
    <text evidence="8">The sequence shown here is derived from an EMBL/GenBank/DDBJ whole genome shotgun (WGS) entry which is preliminary data.</text>
</comment>
<dbReference type="Gene3D" id="3.20.20.370">
    <property type="entry name" value="Glycoside hydrolase/deacetylase"/>
    <property type="match status" value="1"/>
</dbReference>
<evidence type="ECO:0000256" key="1">
    <source>
        <dbReference type="ARBA" id="ARBA00003236"/>
    </source>
</evidence>
<dbReference type="PANTHER" id="PTHR34216:SF3">
    <property type="entry name" value="POLY-BETA-1,6-N-ACETYL-D-GLUCOSAMINE N-DEACETYLASE"/>
    <property type="match status" value="1"/>
</dbReference>
<dbReference type="SUPFAM" id="SSF88713">
    <property type="entry name" value="Glycoside hydrolase/deacetylase"/>
    <property type="match status" value="1"/>
</dbReference>
<organism evidence="8 9">
    <name type="scientific">Roseibium sediminicola</name>
    <dbReference type="NCBI Taxonomy" id="2933272"/>
    <lineage>
        <taxon>Bacteria</taxon>
        <taxon>Pseudomonadati</taxon>
        <taxon>Pseudomonadota</taxon>
        <taxon>Alphaproteobacteria</taxon>
        <taxon>Hyphomicrobiales</taxon>
        <taxon>Stappiaceae</taxon>
        <taxon>Roseibium</taxon>
    </lineage>
</organism>
<keyword evidence="5" id="KW-0732">Signal</keyword>
<comment type="similarity">
    <text evidence="3">Belongs to the polysaccharide deacetylase family.</text>
</comment>
<gene>
    <name evidence="8" type="ORF">M0H32_25605</name>
</gene>
<dbReference type="Proteomes" id="UP001431221">
    <property type="component" value="Unassembled WGS sequence"/>
</dbReference>
<dbReference type="Pfam" id="PF01522">
    <property type="entry name" value="Polysacc_deac_1"/>
    <property type="match status" value="1"/>
</dbReference>
<dbReference type="InterPro" id="IPR002509">
    <property type="entry name" value="NODB_dom"/>
</dbReference>
<reference evidence="8" key="1">
    <citation type="submission" date="2022-04" db="EMBL/GenBank/DDBJ databases">
        <title>Roseibium sp. CAU 1639 isolated from mud.</title>
        <authorList>
            <person name="Kim W."/>
        </authorList>
    </citation>
    <scope>NUCLEOTIDE SEQUENCE</scope>
    <source>
        <strain evidence="8">CAU 1639</strain>
    </source>
</reference>
<name>A0ABT0H1L5_9HYPH</name>
<evidence type="ECO:0000313" key="9">
    <source>
        <dbReference type="Proteomes" id="UP001431221"/>
    </source>
</evidence>
<evidence type="ECO:0000313" key="8">
    <source>
        <dbReference type="EMBL" id="MCK7615561.1"/>
    </source>
</evidence>
<evidence type="ECO:0000259" key="7">
    <source>
        <dbReference type="PROSITE" id="PS51677"/>
    </source>
</evidence>
<dbReference type="EMBL" id="JALNMJ010000027">
    <property type="protein sequence ID" value="MCK7615561.1"/>
    <property type="molecule type" value="Genomic_DNA"/>
</dbReference>
<dbReference type="InterPro" id="IPR051398">
    <property type="entry name" value="Polysacch_Deacetylase"/>
</dbReference>
<dbReference type="PROSITE" id="PS51677">
    <property type="entry name" value="NODB"/>
    <property type="match status" value="1"/>
</dbReference>
<dbReference type="PANTHER" id="PTHR34216">
    <property type="match status" value="1"/>
</dbReference>
<dbReference type="CDD" id="cd10918">
    <property type="entry name" value="CE4_NodB_like_5s_6s"/>
    <property type="match status" value="1"/>
</dbReference>
<dbReference type="RefSeq" id="WP_248159225.1">
    <property type="nucleotide sequence ID" value="NZ_JALNMJ010000027.1"/>
</dbReference>
<protein>
    <recommendedName>
        <fullName evidence="4">Chitooligosaccharide deacetylase</fullName>
    </recommendedName>
    <alternativeName>
        <fullName evidence="6">Nodulation protein B</fullName>
    </alternativeName>
</protein>
<proteinExistence type="inferred from homology"/>
<evidence type="ECO:0000256" key="2">
    <source>
        <dbReference type="ARBA" id="ARBA00004613"/>
    </source>
</evidence>
<evidence type="ECO:0000256" key="5">
    <source>
        <dbReference type="ARBA" id="ARBA00022729"/>
    </source>
</evidence>
<feature type="domain" description="NodB homology" evidence="7">
    <location>
        <begin position="50"/>
        <end position="226"/>
    </location>
</feature>
<evidence type="ECO:0000256" key="3">
    <source>
        <dbReference type="ARBA" id="ARBA00010973"/>
    </source>
</evidence>
<evidence type="ECO:0000256" key="4">
    <source>
        <dbReference type="ARBA" id="ARBA00020071"/>
    </source>
</evidence>
<sequence>MFARTQFLTFHGIGTPAVAIASDEQRFFVSAETYRRTIGRLGELEQRHSVRLEVTFDDGNLSDFTIGLPALVEAGRSGRFFVLAGRIGTKGYLSADQMRQILAAGSTIGSHGHDHVDWRKLDAVGIQHELVDARRRIEDTVGTAVTEAAIPFGAFDRRVLHLLRTAGYSRIYTSTSGLAYDQAWFCPRWSVTDKFDPDRDVEPRLAMKQKIRSSLYAMARRVRYRI</sequence>